<evidence type="ECO:0000313" key="3">
    <source>
        <dbReference type="Proteomes" id="UP001371456"/>
    </source>
</evidence>
<accession>A0AAN8T9S3</accession>
<keyword evidence="1" id="KW-0732">Signal</keyword>
<dbReference type="AlphaFoldDB" id="A0AAN8T9S3"/>
<keyword evidence="3" id="KW-1185">Reference proteome</keyword>
<feature type="signal peptide" evidence="1">
    <location>
        <begin position="1"/>
        <end position="21"/>
    </location>
</feature>
<name>A0AAN8T9S3_SOLBU</name>
<evidence type="ECO:0000313" key="2">
    <source>
        <dbReference type="EMBL" id="KAK6783165.1"/>
    </source>
</evidence>
<comment type="caution">
    <text evidence="2">The sequence shown here is derived from an EMBL/GenBank/DDBJ whole genome shotgun (WGS) entry which is preliminary data.</text>
</comment>
<organism evidence="2 3">
    <name type="scientific">Solanum bulbocastanum</name>
    <name type="common">Wild potato</name>
    <dbReference type="NCBI Taxonomy" id="147425"/>
    <lineage>
        <taxon>Eukaryota</taxon>
        <taxon>Viridiplantae</taxon>
        <taxon>Streptophyta</taxon>
        <taxon>Embryophyta</taxon>
        <taxon>Tracheophyta</taxon>
        <taxon>Spermatophyta</taxon>
        <taxon>Magnoliopsida</taxon>
        <taxon>eudicotyledons</taxon>
        <taxon>Gunneridae</taxon>
        <taxon>Pentapetalae</taxon>
        <taxon>asterids</taxon>
        <taxon>lamiids</taxon>
        <taxon>Solanales</taxon>
        <taxon>Solanaceae</taxon>
        <taxon>Solanoideae</taxon>
        <taxon>Solaneae</taxon>
        <taxon>Solanum</taxon>
    </lineage>
</organism>
<reference evidence="2 3" key="1">
    <citation type="submission" date="2024-02" db="EMBL/GenBank/DDBJ databases">
        <title>de novo genome assembly of Solanum bulbocastanum strain 11H21.</title>
        <authorList>
            <person name="Hosaka A.J."/>
        </authorList>
    </citation>
    <scope>NUCLEOTIDE SEQUENCE [LARGE SCALE GENOMIC DNA]</scope>
    <source>
        <tissue evidence="2">Young leaves</tissue>
    </source>
</reference>
<feature type="chain" id="PRO_5042981983" evidence="1">
    <location>
        <begin position="22"/>
        <end position="60"/>
    </location>
</feature>
<protein>
    <submittedName>
        <fullName evidence="2">Uncharacterized protein</fullName>
    </submittedName>
</protein>
<sequence>MDKNIIVAIFVVILCVTTATAIRQGVITAKNRNDDGIQEAFRMIINRYSRGGGIQEAFKR</sequence>
<gene>
    <name evidence="2" type="ORF">RDI58_020962</name>
</gene>
<dbReference type="EMBL" id="JBANQN010000008">
    <property type="protein sequence ID" value="KAK6783165.1"/>
    <property type="molecule type" value="Genomic_DNA"/>
</dbReference>
<dbReference type="Proteomes" id="UP001371456">
    <property type="component" value="Unassembled WGS sequence"/>
</dbReference>
<evidence type="ECO:0000256" key="1">
    <source>
        <dbReference type="SAM" id="SignalP"/>
    </source>
</evidence>
<proteinExistence type="predicted"/>